<feature type="domain" description="Periplasmic binding protein" evidence="4">
    <location>
        <begin position="52"/>
        <end position="313"/>
    </location>
</feature>
<dbReference type="GO" id="GO:0030288">
    <property type="term" value="C:outer membrane-bounded periplasmic space"/>
    <property type="evidence" value="ECO:0007669"/>
    <property type="project" value="TreeGrafter"/>
</dbReference>
<evidence type="ECO:0000256" key="3">
    <source>
        <dbReference type="SAM" id="SignalP"/>
    </source>
</evidence>
<evidence type="ECO:0000256" key="1">
    <source>
        <dbReference type="ARBA" id="ARBA00004196"/>
    </source>
</evidence>
<feature type="signal peptide" evidence="3">
    <location>
        <begin position="1"/>
        <end position="22"/>
    </location>
</feature>
<comment type="similarity">
    <text evidence="2">Belongs to the bacterial solute-binding protein 2 family.</text>
</comment>
<evidence type="ECO:0000259" key="4">
    <source>
        <dbReference type="Pfam" id="PF13407"/>
    </source>
</evidence>
<dbReference type="Pfam" id="PF13407">
    <property type="entry name" value="Peripla_BP_4"/>
    <property type="match status" value="1"/>
</dbReference>
<comment type="subcellular location">
    <subcellularLocation>
        <location evidence="1">Cell envelope</location>
    </subcellularLocation>
</comment>
<organism evidence="5 6">
    <name type="scientific">Oceanobacillus chungangensis</name>
    <dbReference type="NCBI Taxonomy" id="1229152"/>
    <lineage>
        <taxon>Bacteria</taxon>
        <taxon>Bacillati</taxon>
        <taxon>Bacillota</taxon>
        <taxon>Bacilli</taxon>
        <taxon>Bacillales</taxon>
        <taxon>Bacillaceae</taxon>
        <taxon>Oceanobacillus</taxon>
    </lineage>
</organism>
<sequence>MRKKSNILKTLFGIVLLVFLLAACNTNDDGATKDTSDGSDSSGNEAASDIEVVFIPKMTGNAFFESGNNGAQAMAEEIGFEVKYDGTPEGTVANQVQIINSAVSSGADAIAISSVTSDGLNQALQNALDAGVKVVTWDSDVDPEYRTVYINQGTPEILGAMLVDMAAEQMDDPNAEQQVAWFYSSPTVPDQNSWVDYAETYIAEKYPNWEMVTKQFGEGDEQLSLQIGESIIDSYPDLDAVIAPDSTALPAMAQAAENKGLTAEDLIITGFASPNSMRQFIENGTILNHGLWDVTDQGALAVYIAYYLAQGNELKVGDTVDVPNIGEVTVEPNSVQGYDYEAEDSGIIVLPERIVFTKDNTNDFDF</sequence>
<evidence type="ECO:0000256" key="2">
    <source>
        <dbReference type="ARBA" id="ARBA00007639"/>
    </source>
</evidence>
<dbReference type="GO" id="GO:0030246">
    <property type="term" value="F:carbohydrate binding"/>
    <property type="evidence" value="ECO:0007669"/>
    <property type="project" value="TreeGrafter"/>
</dbReference>
<gene>
    <name evidence="5" type="ORF">CWR45_16835</name>
</gene>
<name>A0A3D8PHA3_9BACI</name>
<dbReference type="InterPro" id="IPR028082">
    <property type="entry name" value="Peripla_BP_I"/>
</dbReference>
<comment type="caution">
    <text evidence="5">The sequence shown here is derived from an EMBL/GenBank/DDBJ whole genome shotgun (WGS) entry which is preliminary data.</text>
</comment>
<keyword evidence="6" id="KW-1185">Reference proteome</keyword>
<dbReference type="InterPro" id="IPR025997">
    <property type="entry name" value="SBP_2_dom"/>
</dbReference>
<dbReference type="PROSITE" id="PS51257">
    <property type="entry name" value="PROKAR_LIPOPROTEIN"/>
    <property type="match status" value="1"/>
</dbReference>
<dbReference type="PANTHER" id="PTHR30036:SF7">
    <property type="entry name" value="ABC TRANSPORTER PERIPLASMIC-BINDING PROTEIN YPHF"/>
    <property type="match status" value="1"/>
</dbReference>
<accession>A0A3D8PHA3</accession>
<dbReference type="Gene3D" id="3.40.50.2300">
    <property type="match status" value="2"/>
</dbReference>
<dbReference type="NCBIfam" id="NF011937">
    <property type="entry name" value="PRK15408.1"/>
    <property type="match status" value="1"/>
</dbReference>
<reference evidence="6" key="1">
    <citation type="submission" date="2017-11" db="EMBL/GenBank/DDBJ databases">
        <authorList>
            <person name="Zhu W."/>
        </authorList>
    </citation>
    <scope>NUCLEOTIDE SEQUENCE [LARGE SCALE GENOMIC DNA]</scope>
    <source>
        <strain evidence="6">CAU 1051</strain>
    </source>
</reference>
<dbReference type="InterPro" id="IPR050555">
    <property type="entry name" value="Bact_Solute-Bind_Prot2"/>
</dbReference>
<dbReference type="EMBL" id="PIOD01000025">
    <property type="protein sequence ID" value="RDW15450.1"/>
    <property type="molecule type" value="Genomic_DNA"/>
</dbReference>
<keyword evidence="3" id="KW-0732">Signal</keyword>
<evidence type="ECO:0000313" key="5">
    <source>
        <dbReference type="EMBL" id="RDW15450.1"/>
    </source>
</evidence>
<dbReference type="AlphaFoldDB" id="A0A3D8PHA3"/>
<protein>
    <submittedName>
        <fullName evidence="5">Autoinducer 2 ABC transporter substrate-binding protein LsrB</fullName>
    </submittedName>
</protein>
<proteinExistence type="inferred from homology"/>
<feature type="chain" id="PRO_5038794448" evidence="3">
    <location>
        <begin position="23"/>
        <end position="366"/>
    </location>
</feature>
<dbReference type="RefSeq" id="WP_115751013.1">
    <property type="nucleotide sequence ID" value="NZ_PIOD01000025.1"/>
</dbReference>
<evidence type="ECO:0000313" key="6">
    <source>
        <dbReference type="Proteomes" id="UP000256520"/>
    </source>
</evidence>
<dbReference type="Proteomes" id="UP000256520">
    <property type="component" value="Unassembled WGS sequence"/>
</dbReference>
<dbReference type="OrthoDB" id="9795981at2"/>
<dbReference type="SUPFAM" id="SSF53822">
    <property type="entry name" value="Periplasmic binding protein-like I"/>
    <property type="match status" value="1"/>
</dbReference>
<dbReference type="PANTHER" id="PTHR30036">
    <property type="entry name" value="D-XYLOSE-BINDING PERIPLASMIC PROTEIN"/>
    <property type="match status" value="1"/>
</dbReference>